<accession>A0A1T3NZM2</accession>
<evidence type="ECO:0000313" key="4">
    <source>
        <dbReference type="Proteomes" id="UP000190037"/>
    </source>
</evidence>
<keyword evidence="4" id="KW-1185">Reference proteome</keyword>
<keyword evidence="2" id="KW-0812">Transmembrane</keyword>
<gene>
    <name evidence="3" type="ORF">B4N89_16365</name>
</gene>
<feature type="compositionally biased region" description="Basic and acidic residues" evidence="1">
    <location>
        <begin position="612"/>
        <end position="629"/>
    </location>
</feature>
<feature type="region of interest" description="Disordered" evidence="1">
    <location>
        <begin position="408"/>
        <end position="469"/>
    </location>
</feature>
<name>A0A1T3NZM2_9ACTN</name>
<feature type="compositionally biased region" description="Low complexity" evidence="1">
    <location>
        <begin position="182"/>
        <end position="209"/>
    </location>
</feature>
<feature type="region of interest" description="Disordered" evidence="1">
    <location>
        <begin position="570"/>
        <end position="629"/>
    </location>
</feature>
<comment type="caution">
    <text evidence="3">The sequence shown here is derived from an EMBL/GenBank/DDBJ whole genome shotgun (WGS) entry which is preliminary data.</text>
</comment>
<organism evidence="3 4">
    <name type="scientific">Embleya scabrispora</name>
    <dbReference type="NCBI Taxonomy" id="159449"/>
    <lineage>
        <taxon>Bacteria</taxon>
        <taxon>Bacillati</taxon>
        <taxon>Actinomycetota</taxon>
        <taxon>Actinomycetes</taxon>
        <taxon>Kitasatosporales</taxon>
        <taxon>Streptomycetaceae</taxon>
        <taxon>Embleya</taxon>
    </lineage>
</organism>
<keyword evidence="2" id="KW-0472">Membrane</keyword>
<proteinExistence type="predicted"/>
<evidence type="ECO:0000256" key="1">
    <source>
        <dbReference type="SAM" id="MobiDB-lite"/>
    </source>
</evidence>
<sequence>MLAVVAGGADTLRIAVLLGVSSAVGAVAWVVRGSTAHQRRLAEESIARRRERERMAEELRLAVERAEEHGLVLDVAAEHLTSRPQQLTPDLFARASAVLDLLDRRGGGARPTAPSIVPAVRRPPVSSPDLVRAYAASMFGPGARSGARPPVAPAAAVAAAAHEAVRGDERHAAPAASGRAMPEAGSAPRAAGAPQAAGAPRAGAAAESAHTTEPESATAPASTPVFGAVRAAAPESESAPVTASTPVFGDARAPESESVPATASTPGIGSAREAGAATEPEFDAAPVTASTPVFGAARAPATAPTPGFGVARVVGTVPESDAGQASVSGFGSAGVPATAATTVPAKAVDAESVPAAAATPPAANALGAETGSVGAGVESEAPAVVAARPAAPIAPPTELPRYTEAVRAAEQSAGAGIPPEASAPVTEPRAAEAPADPLASTDVPVTGSPADVPAATEAAADAPVVGSPASVPVAAETAEVTRMVRDKVLEVTRRVAGAGASGRFDFFAPRAPLAEPEATGFLTDELFGSDARYDALIAGRPHADPVEQADVAPETDDIEADRIADPVHAEAAAPAAQPAPVHRGQGVRFAPTEPGRAPAGAAQRKPLPVDLTAHDDTEEIPRIDIRKHA</sequence>
<keyword evidence="2" id="KW-1133">Transmembrane helix</keyword>
<protein>
    <submittedName>
        <fullName evidence="3">Uncharacterized protein</fullName>
    </submittedName>
</protein>
<evidence type="ECO:0000256" key="2">
    <source>
        <dbReference type="SAM" id="Phobius"/>
    </source>
</evidence>
<dbReference type="Proteomes" id="UP000190037">
    <property type="component" value="Unassembled WGS sequence"/>
</dbReference>
<dbReference type="STRING" id="159449.B4N89_16365"/>
<feature type="compositionally biased region" description="Low complexity" evidence="1">
    <location>
        <begin position="449"/>
        <end position="469"/>
    </location>
</feature>
<evidence type="ECO:0000313" key="3">
    <source>
        <dbReference type="EMBL" id="OPC82299.1"/>
    </source>
</evidence>
<dbReference type="EMBL" id="MWQN01000001">
    <property type="protein sequence ID" value="OPC82299.1"/>
    <property type="molecule type" value="Genomic_DNA"/>
</dbReference>
<feature type="compositionally biased region" description="Low complexity" evidence="1">
    <location>
        <begin position="570"/>
        <end position="580"/>
    </location>
</feature>
<feature type="transmembrane region" description="Helical" evidence="2">
    <location>
        <begin position="12"/>
        <end position="31"/>
    </location>
</feature>
<feature type="region of interest" description="Disordered" evidence="1">
    <location>
        <begin position="162"/>
        <end position="280"/>
    </location>
</feature>
<reference evidence="3 4" key="1">
    <citation type="submission" date="2017-03" db="EMBL/GenBank/DDBJ databases">
        <title>Draft genome sequence of Streptomyces scabrisporus NF3, endophyte isolated from Amphipterygium adstringens.</title>
        <authorList>
            <person name="Vazquez M."/>
            <person name="Ceapa C.D."/>
            <person name="Rodriguez Luna D."/>
            <person name="Sanchez Esquivel S."/>
        </authorList>
    </citation>
    <scope>NUCLEOTIDE SEQUENCE [LARGE SCALE GENOMIC DNA]</scope>
    <source>
        <strain evidence="3 4">NF3</strain>
    </source>
</reference>
<feature type="compositionally biased region" description="Basic and acidic residues" evidence="1">
    <location>
        <begin position="163"/>
        <end position="172"/>
    </location>
</feature>
<dbReference type="AlphaFoldDB" id="A0A1T3NZM2"/>